<dbReference type="InterPro" id="IPR025573">
    <property type="entry name" value="YwpF"/>
</dbReference>
<protein>
    <recommendedName>
        <fullName evidence="3">YwpF-like protein</fullName>
    </recommendedName>
</protein>
<evidence type="ECO:0000313" key="1">
    <source>
        <dbReference type="EMBL" id="NCU16270.1"/>
    </source>
</evidence>
<dbReference type="Pfam" id="PF14183">
    <property type="entry name" value="YwpF"/>
    <property type="match status" value="1"/>
</dbReference>
<dbReference type="RefSeq" id="WP_161919109.1">
    <property type="nucleotide sequence ID" value="NZ_JAACYS010000002.1"/>
</dbReference>
<dbReference type="Proteomes" id="UP000743899">
    <property type="component" value="Unassembled WGS sequence"/>
</dbReference>
<dbReference type="EMBL" id="JAACYS010000002">
    <property type="protein sequence ID" value="NCU16270.1"/>
    <property type="molecule type" value="Genomic_DNA"/>
</dbReference>
<keyword evidence="2" id="KW-1185">Reference proteome</keyword>
<evidence type="ECO:0000313" key="2">
    <source>
        <dbReference type="Proteomes" id="UP000743899"/>
    </source>
</evidence>
<reference evidence="1 2" key="1">
    <citation type="submission" date="2020-01" db="EMBL/GenBank/DDBJ databases">
        <title>A novel Bacillus sp. from Pasinler.</title>
        <authorList>
            <person name="Adiguzel A."/>
            <person name="Ay H."/>
            <person name="Baltaci M.O."/>
        </authorList>
    </citation>
    <scope>NUCLEOTIDE SEQUENCE [LARGE SCALE GENOMIC DNA]</scope>
    <source>
        <strain evidence="1 2">P1</strain>
    </source>
</reference>
<evidence type="ECO:0008006" key="3">
    <source>
        <dbReference type="Google" id="ProtNLM"/>
    </source>
</evidence>
<organism evidence="1 2">
    <name type="scientific">Pallidibacillus pasinlerensis</name>
    <dbReference type="NCBI Taxonomy" id="2703818"/>
    <lineage>
        <taxon>Bacteria</taxon>
        <taxon>Bacillati</taxon>
        <taxon>Bacillota</taxon>
        <taxon>Bacilli</taxon>
        <taxon>Bacillales</taxon>
        <taxon>Bacillaceae</taxon>
        <taxon>Pallidibacillus</taxon>
    </lineage>
</organism>
<proteinExistence type="predicted"/>
<sequence>MKTFKLVSFYLVDKKGDVVSIPLIDALIINKENEINTWIIEIFVEKKYQELFKDFSAEEKIPVYTVITKKDNEPAPFIVQIISQKEIGDNVSILFEGKLDRTTGYAEQLLEALLETGLDGNELLTSFKQKMKDKTKIIRSKRV</sequence>
<name>A0ABX0A497_9BACI</name>
<accession>A0ABX0A497</accession>
<gene>
    <name evidence="1" type="ORF">GW534_00575</name>
</gene>
<comment type="caution">
    <text evidence="1">The sequence shown here is derived from an EMBL/GenBank/DDBJ whole genome shotgun (WGS) entry which is preliminary data.</text>
</comment>